<comment type="caution">
    <text evidence="6">The sequence shown here is derived from an EMBL/GenBank/DDBJ whole genome shotgun (WGS) entry which is preliminary data.</text>
</comment>
<dbReference type="InterPro" id="IPR046848">
    <property type="entry name" value="E_motif"/>
</dbReference>
<protein>
    <submittedName>
        <fullName evidence="6">Pentatricopeptide repeat-containing protein</fullName>
    </submittedName>
</protein>
<feature type="domain" description="DYW" evidence="5">
    <location>
        <begin position="727"/>
        <end position="818"/>
    </location>
</feature>
<feature type="compositionally biased region" description="Pro residues" evidence="4">
    <location>
        <begin position="17"/>
        <end position="26"/>
    </location>
</feature>
<reference evidence="6 7" key="1">
    <citation type="journal article" date="2018" name="Sci. Data">
        <title>The draft genome sequence of cork oak.</title>
        <authorList>
            <person name="Ramos A.M."/>
            <person name="Usie A."/>
            <person name="Barbosa P."/>
            <person name="Barros P.M."/>
            <person name="Capote T."/>
            <person name="Chaves I."/>
            <person name="Simoes F."/>
            <person name="Abreu I."/>
            <person name="Carrasquinho I."/>
            <person name="Faro C."/>
            <person name="Guimaraes J.B."/>
            <person name="Mendonca D."/>
            <person name="Nobrega F."/>
            <person name="Rodrigues L."/>
            <person name="Saibo N.J.M."/>
            <person name="Varela M.C."/>
            <person name="Egas C."/>
            <person name="Matos J."/>
            <person name="Miguel C.M."/>
            <person name="Oliveira M.M."/>
            <person name="Ricardo C.P."/>
            <person name="Goncalves S."/>
        </authorList>
    </citation>
    <scope>NUCLEOTIDE SEQUENCE [LARGE SCALE GENOMIC DNA]</scope>
    <source>
        <strain evidence="7">cv. HL8</strain>
    </source>
</reference>
<feature type="repeat" description="PPR" evidence="3">
    <location>
        <begin position="209"/>
        <end position="243"/>
    </location>
</feature>
<dbReference type="FunFam" id="1.25.40.10:FF:002415">
    <property type="entry name" value="Uncharacterized protein"/>
    <property type="match status" value="1"/>
</dbReference>
<feature type="repeat" description="PPR" evidence="3">
    <location>
        <begin position="178"/>
        <end position="208"/>
    </location>
</feature>
<feature type="repeat" description="PPR" evidence="3">
    <location>
        <begin position="411"/>
        <end position="445"/>
    </location>
</feature>
<dbReference type="PROSITE" id="PS51375">
    <property type="entry name" value="PPR"/>
    <property type="match status" value="7"/>
</dbReference>
<dbReference type="NCBIfam" id="TIGR00756">
    <property type="entry name" value="PPR"/>
    <property type="match status" value="7"/>
</dbReference>
<dbReference type="EMBL" id="PKMF04000131">
    <property type="protein sequence ID" value="KAK7848160.1"/>
    <property type="molecule type" value="Genomic_DNA"/>
</dbReference>
<dbReference type="InterPro" id="IPR002885">
    <property type="entry name" value="PPR_rpt"/>
</dbReference>
<dbReference type="Proteomes" id="UP000237347">
    <property type="component" value="Unassembled WGS sequence"/>
</dbReference>
<feature type="compositionally biased region" description="Polar residues" evidence="4">
    <location>
        <begin position="1"/>
        <end position="12"/>
    </location>
</feature>
<evidence type="ECO:0000259" key="5">
    <source>
        <dbReference type="Pfam" id="PF14432"/>
    </source>
</evidence>
<dbReference type="PANTHER" id="PTHR47926:SF373">
    <property type="entry name" value="TETRATRICOPEPTIDE-LIKE HELICAL DOMAIN SUPERFAMILY, DYW DOMAIN-CONTAINING PROTEIN"/>
    <property type="match status" value="1"/>
</dbReference>
<feature type="repeat" description="PPR" evidence="3">
    <location>
        <begin position="108"/>
        <end position="142"/>
    </location>
</feature>
<dbReference type="Pfam" id="PF20431">
    <property type="entry name" value="E_motif"/>
    <property type="match status" value="1"/>
</dbReference>
<evidence type="ECO:0000256" key="2">
    <source>
        <dbReference type="ARBA" id="ARBA00022737"/>
    </source>
</evidence>
<organism evidence="6 7">
    <name type="scientific">Quercus suber</name>
    <name type="common">Cork oak</name>
    <dbReference type="NCBI Taxonomy" id="58331"/>
    <lineage>
        <taxon>Eukaryota</taxon>
        <taxon>Viridiplantae</taxon>
        <taxon>Streptophyta</taxon>
        <taxon>Embryophyta</taxon>
        <taxon>Tracheophyta</taxon>
        <taxon>Spermatophyta</taxon>
        <taxon>Magnoliopsida</taxon>
        <taxon>eudicotyledons</taxon>
        <taxon>Gunneridae</taxon>
        <taxon>Pentapetalae</taxon>
        <taxon>rosids</taxon>
        <taxon>fabids</taxon>
        <taxon>Fagales</taxon>
        <taxon>Fagaceae</taxon>
        <taxon>Quercus</taxon>
    </lineage>
</organism>
<keyword evidence="7" id="KW-1185">Reference proteome</keyword>
<dbReference type="InterPro" id="IPR011990">
    <property type="entry name" value="TPR-like_helical_dom_sf"/>
</dbReference>
<name>A0AAW0LA39_QUESU</name>
<evidence type="ECO:0000256" key="4">
    <source>
        <dbReference type="SAM" id="MobiDB-lite"/>
    </source>
</evidence>
<dbReference type="Pfam" id="PF13812">
    <property type="entry name" value="PPR_3"/>
    <property type="match status" value="1"/>
</dbReference>
<sequence length="818" mass="91422">MMMNSSSQFLHLTNNKPPSPPTPPSIPNLTSHTLSQRTHIPSHVYKHPSALLLELCTSMKELHQILPLIIKNGLYSEHLFQTKLLSLFCKYGSVNEAARVFEPIEDKLDVLYHTMLKGYAKNSSLHNAMSFFVRMKCDDVKPVVYNFTYLLKVCGDVADLRRGKEIHGQVITNGFSSNVFAMTGVVNLYAKCRQIEDAYKMFDRMPERDLVCWNTIIAGFAQNGLARVALDLVLRMQEEGQKPDSITVVTVLPAAANIGSWRIGKLIHGYAIRAGFELLVNISTALVDMYSKCGSVGTARLIFDRMKQRTVVSWNSMIHGYVQSGDPEEAMAIFQKMLDKGVELTNVTVMEALHACADLGDLERGKFVHKLVDELKLGYDVSVKNSLISMYSKCKRVDLAAKVFEGLQGKTIVSWNAMILGYAQNGRVNEALNHFCEMQSQNIKPDSFTLVSVIPALAELSVTRQAKWMHGLVIRNCLDKNVFVMTALVDMYAKCGAIRTARKLFDMMEERHVTTWNAMIDGYGTHGLGKDAVELFNDMQKGTIKPNDITFLCVISACSHSGLVQEGLRFFSSMKEDYGLEPAMDHYGAMVDLLGRSGQLNKAWDFIQDMPVEPGITVFGAMLGACKIHKNVELGEKAAKKLFELNPDEGGYHVLLSNIYATASMWDKMAQVRTMMEKTGLQKTPGCSLVELKNEVHSFYSGSTIHPQSKRIYAFLETLGEDIKAAGYVPDTNSIHDVEDDVKKQLLNSHSEKLAIAFGLLNTSPGTTIHIRKNLRVCGDCHNATKYISLVTGREIIVRDMHRFHHFKNGTCSCGDYW</sequence>
<evidence type="ECO:0000313" key="7">
    <source>
        <dbReference type="Proteomes" id="UP000237347"/>
    </source>
</evidence>
<dbReference type="PANTHER" id="PTHR47926">
    <property type="entry name" value="PENTATRICOPEPTIDE REPEAT-CONTAINING PROTEIN"/>
    <property type="match status" value="1"/>
</dbReference>
<dbReference type="FunFam" id="1.25.40.10:FF:000073">
    <property type="entry name" value="Pentatricopeptide repeat-containing protein chloroplastic"/>
    <property type="match status" value="1"/>
</dbReference>
<feature type="region of interest" description="Disordered" evidence="4">
    <location>
        <begin position="1"/>
        <end position="32"/>
    </location>
</feature>
<dbReference type="FunFam" id="1.25.40.10:FF:000663">
    <property type="entry name" value="Uncharacterized protein"/>
    <property type="match status" value="1"/>
</dbReference>
<dbReference type="Pfam" id="PF14432">
    <property type="entry name" value="DYW_deaminase"/>
    <property type="match status" value="1"/>
</dbReference>
<feature type="repeat" description="PPR" evidence="3">
    <location>
        <begin position="512"/>
        <end position="546"/>
    </location>
</feature>
<evidence type="ECO:0000256" key="3">
    <source>
        <dbReference type="PROSITE-ProRule" id="PRU00708"/>
    </source>
</evidence>
<comment type="similarity">
    <text evidence="1">Belongs to the PPR family. PCMP-H subfamily.</text>
</comment>
<dbReference type="Pfam" id="PF13041">
    <property type="entry name" value="PPR_2"/>
    <property type="match status" value="4"/>
</dbReference>
<dbReference type="Gene3D" id="1.25.40.10">
    <property type="entry name" value="Tetratricopeptide repeat domain"/>
    <property type="match status" value="5"/>
</dbReference>
<dbReference type="FunFam" id="1.25.40.10:FF:000607">
    <property type="entry name" value="Pentatricopeptide repeat-containing protein, mitochondrial"/>
    <property type="match status" value="1"/>
</dbReference>
<dbReference type="GO" id="GO:0008270">
    <property type="term" value="F:zinc ion binding"/>
    <property type="evidence" value="ECO:0007669"/>
    <property type="project" value="InterPro"/>
</dbReference>
<feature type="repeat" description="PPR" evidence="3">
    <location>
        <begin position="310"/>
        <end position="344"/>
    </location>
</feature>
<dbReference type="InterPro" id="IPR032867">
    <property type="entry name" value="DYW_dom"/>
</dbReference>
<keyword evidence="2" id="KW-0677">Repeat</keyword>
<dbReference type="GO" id="GO:0003723">
    <property type="term" value="F:RNA binding"/>
    <property type="evidence" value="ECO:0007669"/>
    <property type="project" value="InterPro"/>
</dbReference>
<feature type="repeat" description="PPR" evidence="3">
    <location>
        <begin position="481"/>
        <end position="511"/>
    </location>
</feature>
<evidence type="ECO:0000256" key="1">
    <source>
        <dbReference type="ARBA" id="ARBA00006643"/>
    </source>
</evidence>
<dbReference type="Pfam" id="PF01535">
    <property type="entry name" value="PPR"/>
    <property type="match status" value="4"/>
</dbReference>
<proteinExistence type="inferred from homology"/>
<dbReference type="AlphaFoldDB" id="A0AAW0LA39"/>
<accession>A0AAW0LA39</accession>
<dbReference type="InterPro" id="IPR046960">
    <property type="entry name" value="PPR_At4g14850-like_plant"/>
</dbReference>
<evidence type="ECO:0000313" key="6">
    <source>
        <dbReference type="EMBL" id="KAK7848160.1"/>
    </source>
</evidence>
<gene>
    <name evidence="6" type="primary">PCMP-H40_4</name>
    <name evidence="6" type="ORF">CFP56_005499</name>
</gene>
<dbReference type="GO" id="GO:0009451">
    <property type="term" value="P:RNA modification"/>
    <property type="evidence" value="ECO:0007669"/>
    <property type="project" value="InterPro"/>
</dbReference>
<dbReference type="FunFam" id="1.25.40.10:FF:001326">
    <property type="entry name" value="Pentatricopeptide repeat-containing protein"/>
    <property type="match status" value="1"/>
</dbReference>